<dbReference type="AlphaFoldDB" id="A0A516H0U4"/>
<keyword evidence="6 9" id="KW-0067">ATP-binding</keyword>
<dbReference type="GO" id="GO:0016887">
    <property type="term" value="F:ATP hydrolysis activity"/>
    <property type="evidence" value="ECO:0007669"/>
    <property type="project" value="InterPro"/>
</dbReference>
<dbReference type="InterPro" id="IPR003439">
    <property type="entry name" value="ABC_transporter-like_ATP-bd"/>
</dbReference>
<dbReference type="OrthoDB" id="37801at2"/>
<evidence type="ECO:0000256" key="6">
    <source>
        <dbReference type="ARBA" id="ARBA00022840"/>
    </source>
</evidence>
<evidence type="ECO:0000256" key="4">
    <source>
        <dbReference type="ARBA" id="ARBA00022475"/>
    </source>
</evidence>
<keyword evidence="4" id="KW-1003">Cell membrane</keyword>
<dbReference type="CDD" id="cd03257">
    <property type="entry name" value="ABC_NikE_OppD_transporters"/>
    <property type="match status" value="1"/>
</dbReference>
<evidence type="ECO:0000256" key="2">
    <source>
        <dbReference type="ARBA" id="ARBA00005417"/>
    </source>
</evidence>
<evidence type="ECO:0000256" key="5">
    <source>
        <dbReference type="ARBA" id="ARBA00022741"/>
    </source>
</evidence>
<name>A0A516H0U4_9PROT</name>
<sequence>MTEASLLSIDGLTVTFPSPDGPVSVVRDFKLEIGREKVGIVGESGSGKSMTARAILGLIPKPGVTTANSMRLHGRDMLSLDKVGWRRLRGKQIGMILQDPKFSLNPVMRIGDQITETLRLHEKISRAEQRERALAILTAVGIDDPQRVYAAYPHELSGGMGQRAMIAAMLVSSPDLIIADEPTSALDVLVREQVLKLLDDLVTRRGIGLILISHDLPMVARFCDRILVMYRGRVVESLDAKHLDRATHPYTRGLIACLPSPALRGQTLPSLSRDPAWETA</sequence>
<dbReference type="KEGG" id="fer:FNB15_08850"/>
<dbReference type="RefSeq" id="WP_144068347.1">
    <property type="nucleotide sequence ID" value="NZ_CP041636.1"/>
</dbReference>
<comment type="subcellular location">
    <subcellularLocation>
        <location evidence="1">Cell inner membrane</location>
        <topology evidence="1">Peripheral membrane protein</topology>
    </subcellularLocation>
</comment>
<evidence type="ECO:0000256" key="3">
    <source>
        <dbReference type="ARBA" id="ARBA00022448"/>
    </source>
</evidence>
<accession>A0A516H0U4</accession>
<protein>
    <submittedName>
        <fullName evidence="9">ABC transporter ATP-binding protein</fullName>
    </submittedName>
</protein>
<dbReference type="GO" id="GO:0005524">
    <property type="term" value="F:ATP binding"/>
    <property type="evidence" value="ECO:0007669"/>
    <property type="project" value="UniProtKB-KW"/>
</dbReference>
<dbReference type="SUPFAM" id="SSF52540">
    <property type="entry name" value="P-loop containing nucleoside triphosphate hydrolases"/>
    <property type="match status" value="1"/>
</dbReference>
<evidence type="ECO:0000256" key="1">
    <source>
        <dbReference type="ARBA" id="ARBA00004417"/>
    </source>
</evidence>
<dbReference type="SMART" id="SM00382">
    <property type="entry name" value="AAA"/>
    <property type="match status" value="1"/>
</dbReference>
<dbReference type="PROSITE" id="PS50893">
    <property type="entry name" value="ABC_TRANSPORTER_2"/>
    <property type="match status" value="1"/>
</dbReference>
<dbReference type="Proteomes" id="UP000317496">
    <property type="component" value="Chromosome"/>
</dbReference>
<organism evidence="9 10">
    <name type="scientific">Ferrovibrio terrae</name>
    <dbReference type="NCBI Taxonomy" id="2594003"/>
    <lineage>
        <taxon>Bacteria</taxon>
        <taxon>Pseudomonadati</taxon>
        <taxon>Pseudomonadota</taxon>
        <taxon>Alphaproteobacteria</taxon>
        <taxon>Rhodospirillales</taxon>
        <taxon>Rhodospirillaceae</taxon>
        <taxon>Ferrovibrio</taxon>
    </lineage>
</organism>
<keyword evidence="5" id="KW-0547">Nucleotide-binding</keyword>
<evidence type="ECO:0000313" key="9">
    <source>
        <dbReference type="EMBL" id="QDO97366.1"/>
    </source>
</evidence>
<dbReference type="Gene3D" id="3.40.50.300">
    <property type="entry name" value="P-loop containing nucleotide triphosphate hydrolases"/>
    <property type="match status" value="1"/>
</dbReference>
<comment type="similarity">
    <text evidence="2">Belongs to the ABC transporter superfamily.</text>
</comment>
<evidence type="ECO:0000259" key="8">
    <source>
        <dbReference type="PROSITE" id="PS50893"/>
    </source>
</evidence>
<dbReference type="PANTHER" id="PTHR43297:SF2">
    <property type="entry name" value="DIPEPTIDE TRANSPORT ATP-BINDING PROTEIN DPPD"/>
    <property type="match status" value="1"/>
</dbReference>
<gene>
    <name evidence="9" type="ORF">FNB15_08850</name>
</gene>
<keyword evidence="7" id="KW-0472">Membrane</keyword>
<dbReference type="Pfam" id="PF00005">
    <property type="entry name" value="ABC_tran"/>
    <property type="match status" value="1"/>
</dbReference>
<keyword evidence="10" id="KW-1185">Reference proteome</keyword>
<evidence type="ECO:0000313" key="10">
    <source>
        <dbReference type="Proteomes" id="UP000317496"/>
    </source>
</evidence>
<reference evidence="9 10" key="1">
    <citation type="submission" date="2019-07" db="EMBL/GenBank/DDBJ databases">
        <title>Genome sequencing for Ferrovibrio sp. K5.</title>
        <authorList>
            <person name="Park S.-J."/>
        </authorList>
    </citation>
    <scope>NUCLEOTIDE SEQUENCE [LARGE SCALE GENOMIC DNA]</scope>
    <source>
        <strain evidence="9 10">K5</strain>
    </source>
</reference>
<dbReference type="GO" id="GO:0005886">
    <property type="term" value="C:plasma membrane"/>
    <property type="evidence" value="ECO:0007669"/>
    <property type="project" value="UniProtKB-SubCell"/>
</dbReference>
<feature type="domain" description="ABC transporter" evidence="8">
    <location>
        <begin position="7"/>
        <end position="256"/>
    </location>
</feature>
<dbReference type="PANTHER" id="PTHR43297">
    <property type="entry name" value="OLIGOPEPTIDE TRANSPORT ATP-BINDING PROTEIN APPD"/>
    <property type="match status" value="1"/>
</dbReference>
<dbReference type="InterPro" id="IPR003593">
    <property type="entry name" value="AAA+_ATPase"/>
</dbReference>
<dbReference type="InterPro" id="IPR050388">
    <property type="entry name" value="ABC_Ni/Peptide_Import"/>
</dbReference>
<proteinExistence type="inferred from homology"/>
<evidence type="ECO:0000256" key="7">
    <source>
        <dbReference type="ARBA" id="ARBA00023136"/>
    </source>
</evidence>
<dbReference type="EMBL" id="CP041636">
    <property type="protein sequence ID" value="QDO97366.1"/>
    <property type="molecule type" value="Genomic_DNA"/>
</dbReference>
<keyword evidence="3" id="KW-0813">Transport</keyword>
<dbReference type="InterPro" id="IPR027417">
    <property type="entry name" value="P-loop_NTPase"/>
</dbReference>